<dbReference type="SUPFAM" id="SSF51338">
    <property type="entry name" value="Composite domain of metallo-dependent hydrolases"/>
    <property type="match status" value="1"/>
</dbReference>
<dbReference type="PATRIC" id="fig|28229.4.peg.2518"/>
<sequence>MKKVNRNSSSIITTLMISNLLLAGCGSSGTETDNIATTDDTTKPTSEIATQVYKNGKIYTVNEQQEWADAVAVKDNKIIFVGSNDEVQGYVNSSTKVTDLSGKMMMPGFHDVHIHPIESASENIQFAISVEETNPENFIATIKKASLENPGKGWLIGFGHSIFTLLDSARSPLAIIDEAVADRPVIIMEQSSHSMWVNSAALALAGFTKDTPHPTGGRILRDENTGELNGILIDNAGNMVMDIAMAPANESLQKDYDGLIEFTLPELAKHGITSISDARSFWKRDDHKTWLKAQKNDAITARVSVGLWAYPTADDTAQLADLTALYSNKQDSFLKFNQIKLYSDGITVNGTSAMLAKYNIDLIGIPENKGLNYFSQERIEQYITALEPIGFDFHMHAIGDRGIREALNAVENSGSDKGRHRITHVEIVDPVDIPRFAQLNVTADAQVAGDYTNPEHWHENDELIGAVRSDNAVPIKSLDAAGARVTLSSDWNVSPYNPFIGLQNAVTRAPQELTIAKAIKAYTLNGAYVMRQENKVGSIEVGKLADFVILDKNLFNIEPNTINQTKVVTTVFNGEVIYQR</sequence>
<evidence type="ECO:0000259" key="2">
    <source>
        <dbReference type="Pfam" id="PF07969"/>
    </source>
</evidence>
<accession>A0A099KMB2</accession>
<gene>
    <name evidence="3" type="ORF">ND2E_0021</name>
</gene>
<keyword evidence="3" id="KW-0378">Hydrolase</keyword>
<dbReference type="InterPro" id="IPR032466">
    <property type="entry name" value="Metal_Hydrolase"/>
</dbReference>
<feature type="signal peptide" evidence="1">
    <location>
        <begin position="1"/>
        <end position="23"/>
    </location>
</feature>
<dbReference type="PANTHER" id="PTHR22642">
    <property type="entry name" value="IMIDAZOLONEPROPIONASE"/>
    <property type="match status" value="1"/>
</dbReference>
<dbReference type="RefSeq" id="WP_052056598.1">
    <property type="nucleotide sequence ID" value="NZ_JQED01000031.1"/>
</dbReference>
<dbReference type="SUPFAM" id="SSF51556">
    <property type="entry name" value="Metallo-dependent hydrolases"/>
    <property type="match status" value="1"/>
</dbReference>
<evidence type="ECO:0000313" key="3">
    <source>
        <dbReference type="EMBL" id="KGJ90778.1"/>
    </source>
</evidence>
<organism evidence="3 4">
    <name type="scientific">Colwellia psychrerythraea</name>
    <name type="common">Vibrio psychroerythus</name>
    <dbReference type="NCBI Taxonomy" id="28229"/>
    <lineage>
        <taxon>Bacteria</taxon>
        <taxon>Pseudomonadati</taxon>
        <taxon>Pseudomonadota</taxon>
        <taxon>Gammaproteobacteria</taxon>
        <taxon>Alteromonadales</taxon>
        <taxon>Colwelliaceae</taxon>
        <taxon>Colwellia</taxon>
    </lineage>
</organism>
<protein>
    <submittedName>
        <fullName evidence="3">Amidohydrolase 3</fullName>
    </submittedName>
</protein>
<evidence type="ECO:0000313" key="4">
    <source>
        <dbReference type="Proteomes" id="UP000029843"/>
    </source>
</evidence>
<dbReference type="OrthoDB" id="9031471at2"/>
<comment type="caution">
    <text evidence="3">The sequence shown here is derived from an EMBL/GenBank/DDBJ whole genome shotgun (WGS) entry which is preliminary data.</text>
</comment>
<dbReference type="Proteomes" id="UP000029843">
    <property type="component" value="Unassembled WGS sequence"/>
</dbReference>
<dbReference type="Gene3D" id="3.20.20.140">
    <property type="entry name" value="Metal-dependent hydrolases"/>
    <property type="match status" value="1"/>
</dbReference>
<feature type="chain" id="PRO_5001948625" evidence="1">
    <location>
        <begin position="24"/>
        <end position="580"/>
    </location>
</feature>
<dbReference type="Pfam" id="PF07969">
    <property type="entry name" value="Amidohydro_3"/>
    <property type="match status" value="1"/>
</dbReference>
<dbReference type="InterPro" id="IPR033932">
    <property type="entry name" value="YtcJ-like"/>
</dbReference>
<dbReference type="PANTHER" id="PTHR22642:SF2">
    <property type="entry name" value="PROTEIN LONG AFTER FAR-RED 3"/>
    <property type="match status" value="1"/>
</dbReference>
<dbReference type="EMBL" id="JQED01000031">
    <property type="protein sequence ID" value="KGJ90778.1"/>
    <property type="molecule type" value="Genomic_DNA"/>
</dbReference>
<dbReference type="InterPro" id="IPR013108">
    <property type="entry name" value="Amidohydro_3"/>
</dbReference>
<proteinExistence type="predicted"/>
<dbReference type="Gene3D" id="3.10.310.70">
    <property type="match status" value="1"/>
</dbReference>
<dbReference type="PROSITE" id="PS51257">
    <property type="entry name" value="PROKAR_LIPOPROTEIN"/>
    <property type="match status" value="1"/>
</dbReference>
<evidence type="ECO:0000256" key="1">
    <source>
        <dbReference type="SAM" id="SignalP"/>
    </source>
</evidence>
<reference evidence="3 4" key="1">
    <citation type="submission" date="2014-08" db="EMBL/GenBank/DDBJ databases">
        <title>Genomic and Phenotypic Diversity of Colwellia psychrerythraea strains from Disparate Marine Basins.</title>
        <authorList>
            <person name="Techtmann S.M."/>
            <person name="Stelling S.C."/>
            <person name="Utturkar S.M."/>
            <person name="Alshibli N."/>
            <person name="Harris A."/>
            <person name="Brown S.D."/>
            <person name="Hazen T.C."/>
        </authorList>
    </citation>
    <scope>NUCLEOTIDE SEQUENCE [LARGE SCALE GENOMIC DNA]</scope>
    <source>
        <strain evidence="3 4">ND2E</strain>
    </source>
</reference>
<dbReference type="GO" id="GO:0016810">
    <property type="term" value="F:hydrolase activity, acting on carbon-nitrogen (but not peptide) bonds"/>
    <property type="evidence" value="ECO:0007669"/>
    <property type="project" value="InterPro"/>
</dbReference>
<dbReference type="InterPro" id="IPR011059">
    <property type="entry name" value="Metal-dep_hydrolase_composite"/>
</dbReference>
<name>A0A099KMB2_COLPS</name>
<keyword evidence="1" id="KW-0732">Signal</keyword>
<dbReference type="CDD" id="cd01300">
    <property type="entry name" value="YtcJ_like"/>
    <property type="match status" value="1"/>
</dbReference>
<feature type="domain" description="Amidohydrolase 3" evidence="2">
    <location>
        <begin position="96"/>
        <end position="578"/>
    </location>
</feature>
<dbReference type="AlphaFoldDB" id="A0A099KMB2"/>
<dbReference type="Gene3D" id="2.30.40.10">
    <property type="entry name" value="Urease, subunit C, domain 1"/>
    <property type="match status" value="1"/>
</dbReference>